<comment type="caution">
    <text evidence="2">The sequence shown here is derived from an EMBL/GenBank/DDBJ whole genome shotgun (WGS) entry which is preliminary data.</text>
</comment>
<organism evidence="2 3">
    <name type="scientific">Hufsiella ginkgonis</name>
    <dbReference type="NCBI Taxonomy" id="2695274"/>
    <lineage>
        <taxon>Bacteria</taxon>
        <taxon>Pseudomonadati</taxon>
        <taxon>Bacteroidota</taxon>
        <taxon>Sphingobacteriia</taxon>
        <taxon>Sphingobacteriales</taxon>
        <taxon>Sphingobacteriaceae</taxon>
        <taxon>Hufsiella</taxon>
    </lineage>
</organism>
<keyword evidence="3" id="KW-1185">Reference proteome</keyword>
<feature type="coiled-coil region" evidence="1">
    <location>
        <begin position="54"/>
        <end position="81"/>
    </location>
</feature>
<evidence type="ECO:0000313" key="3">
    <source>
        <dbReference type="Proteomes" id="UP000451233"/>
    </source>
</evidence>
<evidence type="ECO:0000313" key="2">
    <source>
        <dbReference type="EMBL" id="MXV14175.1"/>
    </source>
</evidence>
<reference evidence="2 3" key="1">
    <citation type="submission" date="2019-11" db="EMBL/GenBank/DDBJ databases">
        <title>Pedobacter sp. HMF7056 Genome sequencing and assembly.</title>
        <authorList>
            <person name="Kang H."/>
            <person name="Kim H."/>
            <person name="Joh K."/>
        </authorList>
    </citation>
    <scope>NUCLEOTIDE SEQUENCE [LARGE SCALE GENOMIC DNA]</scope>
    <source>
        <strain evidence="2 3">HMF7056</strain>
    </source>
</reference>
<proteinExistence type="predicted"/>
<dbReference type="EMBL" id="WVHS01000001">
    <property type="protein sequence ID" value="MXV14175.1"/>
    <property type="molecule type" value="Genomic_DNA"/>
</dbReference>
<name>A0A7K1XT46_9SPHI</name>
<dbReference type="AlphaFoldDB" id="A0A7K1XT46"/>
<keyword evidence="1" id="KW-0175">Coiled coil</keyword>
<dbReference type="RefSeq" id="WP_160905168.1">
    <property type="nucleotide sequence ID" value="NZ_WVHS01000001.1"/>
</dbReference>
<evidence type="ECO:0008006" key="4">
    <source>
        <dbReference type="Google" id="ProtNLM"/>
    </source>
</evidence>
<evidence type="ECO:0000256" key="1">
    <source>
        <dbReference type="SAM" id="Coils"/>
    </source>
</evidence>
<dbReference type="Proteomes" id="UP000451233">
    <property type="component" value="Unassembled WGS sequence"/>
</dbReference>
<protein>
    <recommendedName>
        <fullName evidence="4">KilA-N DNA-binding domain-containing protein</fullName>
    </recommendedName>
</protein>
<sequence length="114" mass="13026">MAKISQNVIPSRQHLGGSHPFAFTETGVAMLSSVLKSQRAREMNIAIMRAFVALRKLLVEQTDLRLEIENIKKKLDNHDKNIELVFQYLDELLEKKENPKPEKPPVGYKLKGKS</sequence>
<accession>A0A7K1XT46</accession>
<gene>
    <name evidence="2" type="ORF">GS398_02595</name>
</gene>